<feature type="transmembrane region" description="Helical" evidence="6">
    <location>
        <begin position="341"/>
        <end position="361"/>
    </location>
</feature>
<reference evidence="7 8" key="1">
    <citation type="submission" date="2024-02" db="EMBL/GenBank/DDBJ databases">
        <authorList>
            <person name="Chen Y."/>
            <person name="Shah S."/>
            <person name="Dougan E. K."/>
            <person name="Thang M."/>
            <person name="Chan C."/>
        </authorList>
    </citation>
    <scope>NUCLEOTIDE SEQUENCE [LARGE SCALE GENOMIC DNA]</scope>
</reference>
<sequence length="562" mass="61021">ACGLLSVRDTDEFIATGVMHPEYTWAFLVPFFVALACFTVVAVRHGLHPSLESKYVLMMLSALMAVVVFSVLTVFFPYAGPVLAVGQAVLEGLLAFWFGGLLVFWATERGGVEGVEAALMAHPRGKHRVSCCWQYFLPFETGHLALRHWRRHVEQYLLIKTLTQLNKMVYSYTTGSYSKTSIALFLGIINTLSLLLMLKALFNLHQSFRTAKLLDGTRAFGKFLVIKVTFSCLVINNLLVANLLSSGTVHPPAWVCEESNSASSVPTYECNNRLLQLVFLCEAVGLMALSVVFFSPPPAPKPDDDAWSWQRLGSHAAGHMWRILENQQDLRRAVKFARANLVLCITTVVVLTLSTLSPIWLTATVEGCKISFSFVSGTFCHGSCVLQADRSVGIQTKANALAYELYGVCNNDLPPETWAQAGAILSFLGLVAAVFGTLFRQRTTLVVTAVLGLVSAVLMFYYGPQQYDANVTMAALRKGFGASTNLTVGYGIVLQLLGVVAAVATIVLVTLVVRAKAERAQGGSSSSDAKEDGKKGLDEPKPEATDADSVDADEAQQAAQVV</sequence>
<dbReference type="EMBL" id="CAXAMM010014394">
    <property type="protein sequence ID" value="CAK9033623.1"/>
    <property type="molecule type" value="Genomic_DNA"/>
</dbReference>
<feature type="non-terminal residue" evidence="7">
    <location>
        <position position="1"/>
    </location>
</feature>
<organism evidence="7 8">
    <name type="scientific">Durusdinium trenchii</name>
    <dbReference type="NCBI Taxonomy" id="1381693"/>
    <lineage>
        <taxon>Eukaryota</taxon>
        <taxon>Sar</taxon>
        <taxon>Alveolata</taxon>
        <taxon>Dinophyceae</taxon>
        <taxon>Suessiales</taxon>
        <taxon>Symbiodiniaceae</taxon>
        <taxon>Durusdinium</taxon>
    </lineage>
</organism>
<feature type="compositionally biased region" description="Acidic residues" evidence="5">
    <location>
        <begin position="545"/>
        <end position="554"/>
    </location>
</feature>
<feature type="transmembrane region" description="Helical" evidence="6">
    <location>
        <begin position="84"/>
        <end position="106"/>
    </location>
</feature>
<dbReference type="SMART" id="SM01417">
    <property type="entry name" value="Solute_trans_a"/>
    <property type="match status" value="1"/>
</dbReference>
<keyword evidence="8" id="KW-1185">Reference proteome</keyword>
<keyword evidence="3 6" id="KW-1133">Transmembrane helix</keyword>
<gene>
    <name evidence="7" type="ORF">SCF082_LOCUS20559</name>
</gene>
<keyword evidence="4 6" id="KW-0472">Membrane</keyword>
<dbReference type="Proteomes" id="UP001642464">
    <property type="component" value="Unassembled WGS sequence"/>
</dbReference>
<comment type="caution">
    <text evidence="7">The sequence shown here is derived from an EMBL/GenBank/DDBJ whole genome shotgun (WGS) entry which is preliminary data.</text>
</comment>
<evidence type="ECO:0000313" key="8">
    <source>
        <dbReference type="Proteomes" id="UP001642464"/>
    </source>
</evidence>
<keyword evidence="2 6" id="KW-0812">Transmembrane</keyword>
<feature type="transmembrane region" description="Helical" evidence="6">
    <location>
        <begin position="445"/>
        <end position="463"/>
    </location>
</feature>
<evidence type="ECO:0000313" key="7">
    <source>
        <dbReference type="EMBL" id="CAK9033623.1"/>
    </source>
</evidence>
<feature type="compositionally biased region" description="Basic and acidic residues" evidence="5">
    <location>
        <begin position="528"/>
        <end position="544"/>
    </location>
</feature>
<feature type="transmembrane region" description="Helical" evidence="6">
    <location>
        <begin position="274"/>
        <end position="294"/>
    </location>
</feature>
<evidence type="ECO:0000256" key="6">
    <source>
        <dbReference type="SAM" id="Phobius"/>
    </source>
</evidence>
<accession>A0ABP0L3V7</accession>
<evidence type="ECO:0000256" key="4">
    <source>
        <dbReference type="ARBA" id="ARBA00023136"/>
    </source>
</evidence>
<dbReference type="Pfam" id="PF03619">
    <property type="entry name" value="Solute_trans_a"/>
    <property type="match status" value="1"/>
</dbReference>
<evidence type="ECO:0000256" key="5">
    <source>
        <dbReference type="SAM" id="MobiDB-lite"/>
    </source>
</evidence>
<feature type="transmembrane region" description="Helical" evidence="6">
    <location>
        <begin position="418"/>
        <end position="438"/>
    </location>
</feature>
<feature type="region of interest" description="Disordered" evidence="5">
    <location>
        <begin position="519"/>
        <end position="562"/>
    </location>
</feature>
<name>A0ABP0L3V7_9DINO</name>
<feature type="transmembrane region" description="Helical" evidence="6">
    <location>
        <begin position="223"/>
        <end position="244"/>
    </location>
</feature>
<evidence type="ECO:0000256" key="1">
    <source>
        <dbReference type="ARBA" id="ARBA00004141"/>
    </source>
</evidence>
<feature type="transmembrane region" description="Helical" evidence="6">
    <location>
        <begin position="23"/>
        <end position="43"/>
    </location>
</feature>
<evidence type="ECO:0000256" key="3">
    <source>
        <dbReference type="ARBA" id="ARBA00022989"/>
    </source>
</evidence>
<feature type="transmembrane region" description="Helical" evidence="6">
    <location>
        <begin position="55"/>
        <end position="78"/>
    </location>
</feature>
<dbReference type="InterPro" id="IPR005178">
    <property type="entry name" value="Ostalpha/TMEM184C"/>
</dbReference>
<protein>
    <submittedName>
        <fullName evidence="7">Uncharacterized protein</fullName>
    </submittedName>
</protein>
<evidence type="ECO:0000256" key="2">
    <source>
        <dbReference type="ARBA" id="ARBA00022692"/>
    </source>
</evidence>
<proteinExistence type="predicted"/>
<feature type="transmembrane region" description="Helical" evidence="6">
    <location>
        <begin position="181"/>
        <end position="202"/>
    </location>
</feature>
<comment type="subcellular location">
    <subcellularLocation>
        <location evidence="1">Membrane</location>
        <topology evidence="1">Multi-pass membrane protein</topology>
    </subcellularLocation>
</comment>
<feature type="transmembrane region" description="Helical" evidence="6">
    <location>
        <begin position="492"/>
        <end position="513"/>
    </location>
</feature>